<dbReference type="Gene3D" id="3.30.450.40">
    <property type="match status" value="1"/>
</dbReference>
<dbReference type="InterPro" id="IPR036890">
    <property type="entry name" value="HATPase_C_sf"/>
</dbReference>
<dbReference type="InterPro" id="IPR003018">
    <property type="entry name" value="GAF"/>
</dbReference>
<evidence type="ECO:0000313" key="6">
    <source>
        <dbReference type="Proteomes" id="UP000006695"/>
    </source>
</evidence>
<dbReference type="SUPFAM" id="SSF55781">
    <property type="entry name" value="GAF domain-like"/>
    <property type="match status" value="1"/>
</dbReference>
<dbReference type="InterPro" id="IPR052023">
    <property type="entry name" value="Histidine_kinase_KdpD"/>
</dbReference>
<dbReference type="STRING" id="351605.Gura_0853"/>
<dbReference type="PANTHER" id="PTHR45569:SF1">
    <property type="entry name" value="SENSOR PROTEIN KDPD"/>
    <property type="match status" value="1"/>
</dbReference>
<dbReference type="SMART" id="SM00065">
    <property type="entry name" value="GAF"/>
    <property type="match status" value="1"/>
</dbReference>
<dbReference type="KEGG" id="gur:Gura_0853"/>
<dbReference type="SMART" id="SM00388">
    <property type="entry name" value="HisKA"/>
    <property type="match status" value="1"/>
</dbReference>
<proteinExistence type="predicted"/>
<dbReference type="AlphaFoldDB" id="A5GBI2"/>
<evidence type="ECO:0000313" key="5">
    <source>
        <dbReference type="EMBL" id="ABQ25059.1"/>
    </source>
</evidence>
<dbReference type="GO" id="GO:0000155">
    <property type="term" value="F:phosphorelay sensor kinase activity"/>
    <property type="evidence" value="ECO:0007669"/>
    <property type="project" value="InterPro"/>
</dbReference>
<dbReference type="HOGENOM" id="CLU_504098_0_0_7"/>
<keyword evidence="3" id="KW-0597">Phosphoprotein</keyword>
<organism evidence="5 6">
    <name type="scientific">Geotalea uraniireducens (strain Rf4)</name>
    <name type="common">Geobacter uraniireducens</name>
    <dbReference type="NCBI Taxonomy" id="351605"/>
    <lineage>
        <taxon>Bacteria</taxon>
        <taxon>Pseudomonadati</taxon>
        <taxon>Thermodesulfobacteriota</taxon>
        <taxon>Desulfuromonadia</taxon>
        <taxon>Geobacterales</taxon>
        <taxon>Geobacteraceae</taxon>
        <taxon>Geotalea</taxon>
    </lineage>
</organism>
<reference evidence="5 6" key="1">
    <citation type="submission" date="2007-05" db="EMBL/GenBank/DDBJ databases">
        <title>Complete sequence of Geobacter uraniireducens Rf4.</title>
        <authorList>
            <consortium name="US DOE Joint Genome Institute"/>
            <person name="Copeland A."/>
            <person name="Lucas S."/>
            <person name="Lapidus A."/>
            <person name="Barry K."/>
            <person name="Detter J.C."/>
            <person name="Glavina del Rio T."/>
            <person name="Hammon N."/>
            <person name="Israni S."/>
            <person name="Dalin E."/>
            <person name="Tice H."/>
            <person name="Pitluck S."/>
            <person name="Chertkov O."/>
            <person name="Brettin T."/>
            <person name="Bruce D."/>
            <person name="Han C."/>
            <person name="Schmutz J."/>
            <person name="Larimer F."/>
            <person name="Land M."/>
            <person name="Hauser L."/>
            <person name="Kyrpides N."/>
            <person name="Mikhailova N."/>
            <person name="Shelobolina E."/>
            <person name="Aklujkar M."/>
            <person name="Lovley D."/>
            <person name="Richardson P."/>
        </authorList>
    </citation>
    <scope>NUCLEOTIDE SEQUENCE [LARGE SCALE GENOMIC DNA]</scope>
    <source>
        <strain evidence="5 6">Rf4</strain>
    </source>
</reference>
<dbReference type="CDD" id="cd00082">
    <property type="entry name" value="HisKA"/>
    <property type="match status" value="1"/>
</dbReference>
<dbReference type="InterPro" id="IPR003661">
    <property type="entry name" value="HisK_dim/P_dom"/>
</dbReference>
<keyword evidence="6" id="KW-1185">Reference proteome</keyword>
<dbReference type="SUPFAM" id="SSF55874">
    <property type="entry name" value="ATPase domain of HSP90 chaperone/DNA topoisomerase II/histidine kinase"/>
    <property type="match status" value="1"/>
</dbReference>
<evidence type="ECO:0000256" key="2">
    <source>
        <dbReference type="ARBA" id="ARBA00012438"/>
    </source>
</evidence>
<dbReference type="Pfam" id="PF13185">
    <property type="entry name" value="GAF_2"/>
    <property type="match status" value="1"/>
</dbReference>
<dbReference type="EC" id="2.7.13.3" evidence="2"/>
<dbReference type="PRINTS" id="PR00344">
    <property type="entry name" value="BCTRLSENSOR"/>
</dbReference>
<sequence>MDWECCWTKNEITPEECPYITEGEEDLYGSLQRRVVDKCMECPRFKNDLQRMKDLAYPLSEVLPHIISGYREQKARMASMASFVNRKTREIKFLHELNVVLQTSLDLDEVLSVAMTAITAGKGFGMNRAFLLMADKERQYLKGYLGVGPRNYEEAWQIWQDIDRTNNTLRAMARNFQRTKLSSEKVKFQDILEKLSVPLADEKHIFNRALRGKKPLLAENAFHNPDVDPGLARILGVDCFLVMPLISRKRRIGIIIADNCVTHKPITPQDMQSMETFAFPVAFALERASLYERLREEVTKQTAANVKLKEQQELIVKMEKMALVGKITSSIAHSIRNPLMIIGGFARSLLKSSAENDQKRSYLETIVQEAKQLEDVLAEVLNYSDSLFPAMDMWDVNQLVTAVYNELRERLMQRSIRSSLEPAADLPMVCIDYKQIAYCVRALIINAMELMTGGGEIWLKTALNGECVTVELSDDGPALSPEVREALTTPFVATQEMGTGSGLPLCRTILEKQGNELLIGDRRGGGTTYIIKLPITKGERVHG</sequence>
<dbReference type="EMBL" id="CP000698">
    <property type="protein sequence ID" value="ABQ25059.1"/>
    <property type="molecule type" value="Genomic_DNA"/>
</dbReference>
<gene>
    <name evidence="5" type="ordered locus">Gura_0853</name>
</gene>
<feature type="domain" description="Histidine kinase" evidence="4">
    <location>
        <begin position="330"/>
        <end position="537"/>
    </location>
</feature>
<dbReference type="InterPro" id="IPR005467">
    <property type="entry name" value="His_kinase_dom"/>
</dbReference>
<dbReference type="OrthoDB" id="5428380at2"/>
<dbReference type="PANTHER" id="PTHR45569">
    <property type="entry name" value="SENSOR PROTEIN KDPD"/>
    <property type="match status" value="1"/>
</dbReference>
<dbReference type="RefSeq" id="WP_011937783.1">
    <property type="nucleotide sequence ID" value="NC_009483.1"/>
</dbReference>
<dbReference type="PROSITE" id="PS50109">
    <property type="entry name" value="HIS_KIN"/>
    <property type="match status" value="1"/>
</dbReference>
<comment type="catalytic activity">
    <reaction evidence="1">
        <text>ATP + protein L-histidine = ADP + protein N-phospho-L-histidine.</text>
        <dbReference type="EC" id="2.7.13.3"/>
    </reaction>
</comment>
<keyword evidence="5" id="KW-0418">Kinase</keyword>
<evidence type="ECO:0000259" key="4">
    <source>
        <dbReference type="PROSITE" id="PS50109"/>
    </source>
</evidence>
<evidence type="ECO:0000256" key="3">
    <source>
        <dbReference type="ARBA" id="ARBA00022553"/>
    </source>
</evidence>
<dbReference type="InterPro" id="IPR004358">
    <property type="entry name" value="Sig_transdc_His_kin-like_C"/>
</dbReference>
<dbReference type="SMART" id="SM00387">
    <property type="entry name" value="HATPase_c"/>
    <property type="match status" value="1"/>
</dbReference>
<dbReference type="Proteomes" id="UP000006695">
    <property type="component" value="Chromosome"/>
</dbReference>
<accession>A5GBI2</accession>
<name>A5GBI2_GEOUR</name>
<dbReference type="Gene3D" id="1.10.287.130">
    <property type="match status" value="1"/>
</dbReference>
<dbReference type="GO" id="GO:0005886">
    <property type="term" value="C:plasma membrane"/>
    <property type="evidence" value="ECO:0007669"/>
    <property type="project" value="TreeGrafter"/>
</dbReference>
<dbReference type="InterPro" id="IPR036097">
    <property type="entry name" value="HisK_dim/P_sf"/>
</dbReference>
<dbReference type="Pfam" id="PF02518">
    <property type="entry name" value="HATPase_c"/>
    <property type="match status" value="1"/>
</dbReference>
<dbReference type="Pfam" id="PF00512">
    <property type="entry name" value="HisKA"/>
    <property type="match status" value="1"/>
</dbReference>
<dbReference type="InterPro" id="IPR003594">
    <property type="entry name" value="HATPase_dom"/>
</dbReference>
<protein>
    <recommendedName>
        <fullName evidence="2">histidine kinase</fullName>
        <ecNumber evidence="2">2.7.13.3</ecNumber>
    </recommendedName>
</protein>
<dbReference type="InterPro" id="IPR029016">
    <property type="entry name" value="GAF-like_dom_sf"/>
</dbReference>
<evidence type="ECO:0000256" key="1">
    <source>
        <dbReference type="ARBA" id="ARBA00000085"/>
    </source>
</evidence>
<dbReference type="SUPFAM" id="SSF47384">
    <property type="entry name" value="Homodimeric domain of signal transducing histidine kinase"/>
    <property type="match status" value="1"/>
</dbReference>
<dbReference type="Gene3D" id="3.30.565.10">
    <property type="entry name" value="Histidine kinase-like ATPase, C-terminal domain"/>
    <property type="match status" value="1"/>
</dbReference>
<keyword evidence="5" id="KW-0808">Transferase</keyword>